<proteinExistence type="inferred from homology"/>
<evidence type="ECO:0000256" key="4">
    <source>
        <dbReference type="ARBA" id="ARBA00022827"/>
    </source>
</evidence>
<feature type="domain" description="Acyl-CoA dehydrogenase/oxidase N-terminal" evidence="7">
    <location>
        <begin position="20"/>
        <end position="97"/>
    </location>
</feature>
<dbReference type="PANTHER" id="PTHR43884">
    <property type="entry name" value="ACYL-COA DEHYDROGENASE"/>
    <property type="match status" value="1"/>
</dbReference>
<comment type="cofactor">
    <cofactor evidence="1">
        <name>FAD</name>
        <dbReference type="ChEBI" id="CHEBI:57692"/>
    </cofactor>
</comment>
<dbReference type="EMBL" id="CP015449">
    <property type="protein sequence ID" value="AWH91385.1"/>
    <property type="molecule type" value="Genomic_DNA"/>
</dbReference>
<keyword evidence="5" id="KW-0560">Oxidoreductase</keyword>
<evidence type="ECO:0000259" key="7">
    <source>
        <dbReference type="Pfam" id="PF02771"/>
    </source>
</evidence>
<dbReference type="InterPro" id="IPR009100">
    <property type="entry name" value="AcylCoA_DH/oxidase_NM_dom_sf"/>
</dbReference>
<dbReference type="InterPro" id="IPR037069">
    <property type="entry name" value="AcylCoA_DH/ox_N_sf"/>
</dbReference>
<keyword evidence="9" id="KW-1185">Reference proteome</keyword>
<dbReference type="GO" id="GO:0050660">
    <property type="term" value="F:flavin adenine dinucleotide binding"/>
    <property type="evidence" value="ECO:0007669"/>
    <property type="project" value="InterPro"/>
</dbReference>
<keyword evidence="4" id="KW-0274">FAD</keyword>
<evidence type="ECO:0000259" key="6">
    <source>
        <dbReference type="Pfam" id="PF00441"/>
    </source>
</evidence>
<dbReference type="Gene3D" id="1.20.140.10">
    <property type="entry name" value="Butyryl-CoA Dehydrogenase, subunit A, domain 3"/>
    <property type="match status" value="1"/>
</dbReference>
<comment type="similarity">
    <text evidence="2">Belongs to the acyl-CoA dehydrogenase family.</text>
</comment>
<dbReference type="AlphaFoldDB" id="A0A2S1R548"/>
<dbReference type="InterPro" id="IPR009075">
    <property type="entry name" value="AcylCo_DH/oxidase_C"/>
</dbReference>
<accession>A0A2S1R548</accession>
<dbReference type="InterPro" id="IPR036250">
    <property type="entry name" value="AcylCo_DH-like_C"/>
</dbReference>
<sequence length="341" mass="34671">MQFALDPEIIDFAGSIDSLLAKSDMPAVIRAWAAGDTAPGTAAWGRVAETGAAALLVDEASGGAGATAVEAVAALEVLGRHAVPGPVVETVMVAPRIAAALGGDSDAGDVAGEIAGGALASVAAPGVSPFAPDPHVTRYLWAVSDDEVFAAEAGETRRSVDRARTVTAPTAGARAAAVSTTDLINHGALGTAAQLQGLGQAMLTMSVDYAKQRKQYGKLIGEYQALKHQLAEVAIALEMARPLLWAGALAIAENPGDPDAAVRDVSAARVAVADAAYLSARTALQIHGAIGYTLEHDLGLWLTKTRALQTAWGTQSYHRGRVLDSLRVGSAASADAAGAAR</sequence>
<evidence type="ECO:0000313" key="9">
    <source>
        <dbReference type="Proteomes" id="UP000244928"/>
    </source>
</evidence>
<evidence type="ECO:0000256" key="3">
    <source>
        <dbReference type="ARBA" id="ARBA00022630"/>
    </source>
</evidence>
<evidence type="ECO:0000313" key="8">
    <source>
        <dbReference type="EMBL" id="AWH91385.1"/>
    </source>
</evidence>
<dbReference type="InterPro" id="IPR013786">
    <property type="entry name" value="AcylCoA_DH/ox_N"/>
</dbReference>
<feature type="domain" description="Acyl-CoA dehydrogenase/oxidase C-terminal" evidence="6">
    <location>
        <begin position="182"/>
        <end position="324"/>
    </location>
</feature>
<dbReference type="SUPFAM" id="SSF56645">
    <property type="entry name" value="Acyl-CoA dehydrogenase NM domain-like"/>
    <property type="match status" value="1"/>
</dbReference>
<dbReference type="Pfam" id="PF02771">
    <property type="entry name" value="Acyl-CoA_dh_N"/>
    <property type="match status" value="1"/>
</dbReference>
<dbReference type="Proteomes" id="UP000244928">
    <property type="component" value="Chromosome"/>
</dbReference>
<dbReference type="RefSeq" id="WP_108846645.1">
    <property type="nucleotide sequence ID" value="NZ_CP015449.1"/>
</dbReference>
<dbReference type="PANTHER" id="PTHR43884:SF20">
    <property type="entry name" value="ACYL-COA DEHYDROGENASE FADE28"/>
    <property type="match status" value="1"/>
</dbReference>
<dbReference type="GO" id="GO:0003995">
    <property type="term" value="F:acyl-CoA dehydrogenase activity"/>
    <property type="evidence" value="ECO:0007669"/>
    <property type="project" value="TreeGrafter"/>
</dbReference>
<gene>
    <name evidence="8" type="ORF">A6035_03460</name>
</gene>
<protein>
    <submittedName>
        <fullName evidence="8">Acyl-CoA dehydrogenase</fullName>
    </submittedName>
</protein>
<dbReference type="Gene3D" id="1.10.540.10">
    <property type="entry name" value="Acyl-CoA dehydrogenase/oxidase, N-terminal domain"/>
    <property type="match status" value="1"/>
</dbReference>
<evidence type="ECO:0000256" key="5">
    <source>
        <dbReference type="ARBA" id="ARBA00023002"/>
    </source>
</evidence>
<dbReference type="KEGG" id="dlu:A6035_03460"/>
<dbReference type="SUPFAM" id="SSF47203">
    <property type="entry name" value="Acyl-CoA dehydrogenase C-terminal domain-like"/>
    <property type="match status" value="1"/>
</dbReference>
<name>A0A2S1R548_9ACTN</name>
<organism evidence="8 9">
    <name type="scientific">Dietzia lutea</name>
    <dbReference type="NCBI Taxonomy" id="546160"/>
    <lineage>
        <taxon>Bacteria</taxon>
        <taxon>Bacillati</taxon>
        <taxon>Actinomycetota</taxon>
        <taxon>Actinomycetes</taxon>
        <taxon>Mycobacteriales</taxon>
        <taxon>Dietziaceae</taxon>
        <taxon>Dietzia</taxon>
    </lineage>
</organism>
<evidence type="ECO:0000256" key="2">
    <source>
        <dbReference type="ARBA" id="ARBA00009347"/>
    </source>
</evidence>
<reference evidence="8 9" key="1">
    <citation type="submission" date="2016-04" db="EMBL/GenBank/DDBJ databases">
        <title>Complete genome sequence of Dietzia lutea YIM 80766T, a strain isolated from desert soil in Egypt.</title>
        <authorList>
            <person name="Zhao J."/>
            <person name="Hu B."/>
            <person name="Geng S."/>
            <person name="Nie Y."/>
            <person name="Tang Y."/>
        </authorList>
    </citation>
    <scope>NUCLEOTIDE SEQUENCE [LARGE SCALE GENOMIC DNA]</scope>
    <source>
        <strain evidence="8 9">YIM 80766</strain>
    </source>
</reference>
<evidence type="ECO:0000256" key="1">
    <source>
        <dbReference type="ARBA" id="ARBA00001974"/>
    </source>
</evidence>
<keyword evidence="3" id="KW-0285">Flavoprotein</keyword>
<dbReference type="Pfam" id="PF00441">
    <property type="entry name" value="Acyl-CoA_dh_1"/>
    <property type="match status" value="1"/>
</dbReference>